<sequence length="76" mass="8906">MACLLHLLVVFEQEGCMLTIPPPPPKDMDMVRSLYGWERKNAEMRACLRMANMMMFSSCREGIRKWRSSKLCNSFM</sequence>
<accession>A0AA40E4G6</accession>
<keyword evidence="1" id="KW-0732">Signal</keyword>
<evidence type="ECO:0000313" key="2">
    <source>
        <dbReference type="EMBL" id="KAK0724717.1"/>
    </source>
</evidence>
<evidence type="ECO:0000256" key="1">
    <source>
        <dbReference type="SAM" id="SignalP"/>
    </source>
</evidence>
<reference evidence="2" key="1">
    <citation type="submission" date="2023-06" db="EMBL/GenBank/DDBJ databases">
        <title>Genome-scale phylogeny and comparative genomics of the fungal order Sordariales.</title>
        <authorList>
            <consortium name="Lawrence Berkeley National Laboratory"/>
            <person name="Hensen N."/>
            <person name="Bonometti L."/>
            <person name="Westerberg I."/>
            <person name="Brannstrom I.O."/>
            <person name="Guillou S."/>
            <person name="Cros-Aarteil S."/>
            <person name="Calhoun S."/>
            <person name="Haridas S."/>
            <person name="Kuo A."/>
            <person name="Mondo S."/>
            <person name="Pangilinan J."/>
            <person name="Riley R."/>
            <person name="Labutti K."/>
            <person name="Andreopoulos B."/>
            <person name="Lipzen A."/>
            <person name="Chen C."/>
            <person name="Yanf M."/>
            <person name="Daum C."/>
            <person name="Ng V."/>
            <person name="Clum A."/>
            <person name="Steindorff A."/>
            <person name="Ohm R."/>
            <person name="Martin F."/>
            <person name="Silar P."/>
            <person name="Natvig D."/>
            <person name="Lalanne C."/>
            <person name="Gautier V."/>
            <person name="Ament-Velasquez S.L."/>
            <person name="Kruys A."/>
            <person name="Hutchinson M.I."/>
            <person name="Powell A.J."/>
            <person name="Barry K."/>
            <person name="Miller A.N."/>
            <person name="Grigoriev I.V."/>
            <person name="Debuchy R."/>
            <person name="Gladieux P."/>
            <person name="Thoren M.H."/>
            <person name="Johannesson H."/>
        </authorList>
    </citation>
    <scope>NUCLEOTIDE SEQUENCE</scope>
    <source>
        <strain evidence="2">SMH4607-1</strain>
    </source>
</reference>
<organism evidence="2 3">
    <name type="scientific">Lasiosphaeris hirsuta</name>
    <dbReference type="NCBI Taxonomy" id="260670"/>
    <lineage>
        <taxon>Eukaryota</taxon>
        <taxon>Fungi</taxon>
        <taxon>Dikarya</taxon>
        <taxon>Ascomycota</taxon>
        <taxon>Pezizomycotina</taxon>
        <taxon>Sordariomycetes</taxon>
        <taxon>Sordariomycetidae</taxon>
        <taxon>Sordariales</taxon>
        <taxon>Lasiosphaeriaceae</taxon>
        <taxon>Lasiosphaeris</taxon>
    </lineage>
</organism>
<proteinExistence type="predicted"/>
<feature type="signal peptide" evidence="1">
    <location>
        <begin position="1"/>
        <end position="19"/>
    </location>
</feature>
<comment type="caution">
    <text evidence="2">The sequence shown here is derived from an EMBL/GenBank/DDBJ whole genome shotgun (WGS) entry which is preliminary data.</text>
</comment>
<gene>
    <name evidence="2" type="ORF">B0H67DRAFT_111761</name>
</gene>
<protein>
    <submittedName>
        <fullName evidence="2">Uncharacterized protein</fullName>
    </submittedName>
</protein>
<name>A0AA40E4G6_9PEZI</name>
<feature type="chain" id="PRO_5041430425" evidence="1">
    <location>
        <begin position="20"/>
        <end position="76"/>
    </location>
</feature>
<dbReference type="AlphaFoldDB" id="A0AA40E4G6"/>
<dbReference type="EMBL" id="JAUKUA010000002">
    <property type="protein sequence ID" value="KAK0724717.1"/>
    <property type="molecule type" value="Genomic_DNA"/>
</dbReference>
<keyword evidence="3" id="KW-1185">Reference proteome</keyword>
<evidence type="ECO:0000313" key="3">
    <source>
        <dbReference type="Proteomes" id="UP001172102"/>
    </source>
</evidence>
<dbReference type="Proteomes" id="UP001172102">
    <property type="component" value="Unassembled WGS sequence"/>
</dbReference>